<organism evidence="1 2">
    <name type="scientific">Perkinsus olseni</name>
    <name type="common">Perkinsus atlanticus</name>
    <dbReference type="NCBI Taxonomy" id="32597"/>
    <lineage>
        <taxon>Eukaryota</taxon>
        <taxon>Sar</taxon>
        <taxon>Alveolata</taxon>
        <taxon>Perkinsozoa</taxon>
        <taxon>Perkinsea</taxon>
        <taxon>Perkinsida</taxon>
        <taxon>Perkinsidae</taxon>
        <taxon>Perkinsus</taxon>
    </lineage>
</organism>
<dbReference type="SUPFAM" id="SSF63825">
    <property type="entry name" value="YWTD domain"/>
    <property type="match status" value="1"/>
</dbReference>
<proteinExistence type="predicted"/>
<accession>A0A7J6NYL2</accession>
<evidence type="ECO:0000313" key="1">
    <source>
        <dbReference type="EMBL" id="KAF4688898.1"/>
    </source>
</evidence>
<dbReference type="Proteomes" id="UP000541610">
    <property type="component" value="Unassembled WGS sequence"/>
</dbReference>
<comment type="caution">
    <text evidence="1">The sequence shown here is derived from an EMBL/GenBank/DDBJ whole genome shotgun (WGS) entry which is preliminary data.</text>
</comment>
<dbReference type="EMBL" id="JABANP010000139">
    <property type="protein sequence ID" value="KAF4688898.1"/>
    <property type="molecule type" value="Genomic_DNA"/>
</dbReference>
<dbReference type="AlphaFoldDB" id="A0A7J6NYL2"/>
<gene>
    <name evidence="1" type="ORF">FOZ60_002270</name>
</gene>
<evidence type="ECO:0000313" key="2">
    <source>
        <dbReference type="Proteomes" id="UP000541610"/>
    </source>
</evidence>
<name>A0A7J6NYL2_PEROL</name>
<reference evidence="1 2" key="1">
    <citation type="submission" date="2020-04" db="EMBL/GenBank/DDBJ databases">
        <title>Perkinsus olseni comparative genomics.</title>
        <authorList>
            <person name="Bogema D.R."/>
        </authorList>
    </citation>
    <scope>NUCLEOTIDE SEQUENCE [LARGE SCALE GENOMIC DNA]</scope>
    <source>
        <strain evidence="1">00978-12</strain>
    </source>
</reference>
<sequence length="352" mass="39062">MPDSNTRQSNSRKDGINSHNFDIIVSLAAASPFTSLLPLEMCSELWSFLAPSPTLLKTNQPEAYFRSGDSVSVSFEYHNLIISRSPYVVGLRQLGQFPEFAWATNCEVLSACGVRDGLVVSLSDSRLLLLKYKMPQPMDLRAHLFSDDSLGKCIPKVASEKGKILYLSDRDNKRIIRVDLDDGETFRSPPTRGLPLVSYEFAVLDGLVFIVNMLDSTILCWDSYAGLSTEWVLITRTIPRPRGLSLGLQGRCLYVSSALDEYLYRVILYEGFKVEKLCYVGQAQQLSYSPRSASLTNKEVARILQIGSLYLNSATPSRTFTPHDLCDVHVGCNSAAGLQSRVPLCLSLCGHI</sequence>
<protein>
    <submittedName>
        <fullName evidence="1">Uncharacterized protein</fullName>
    </submittedName>
</protein>